<dbReference type="Pfam" id="PF13620">
    <property type="entry name" value="CarboxypepD_reg"/>
    <property type="match status" value="1"/>
</dbReference>
<dbReference type="InterPro" id="IPR039426">
    <property type="entry name" value="TonB-dep_rcpt-like"/>
</dbReference>
<accession>A0ABW9KMZ3</accession>
<dbReference type="SUPFAM" id="SSF56935">
    <property type="entry name" value="Porins"/>
    <property type="match status" value="1"/>
</dbReference>
<keyword evidence="5" id="KW-0472">Membrane</keyword>
<dbReference type="PANTHER" id="PTHR30069:SF46">
    <property type="entry name" value="OAR PROTEIN"/>
    <property type="match status" value="1"/>
</dbReference>
<keyword evidence="10" id="KW-1185">Reference proteome</keyword>
<reference evidence="9 10" key="1">
    <citation type="submission" date="2024-12" db="EMBL/GenBank/DDBJ databases">
        <authorList>
            <person name="Lee Y."/>
        </authorList>
    </citation>
    <scope>NUCLEOTIDE SEQUENCE [LARGE SCALE GENOMIC DNA]</scope>
    <source>
        <strain evidence="9 10">03SUJ4</strain>
    </source>
</reference>
<evidence type="ECO:0000313" key="9">
    <source>
        <dbReference type="EMBL" id="MFN2977166.1"/>
    </source>
</evidence>
<evidence type="ECO:0000256" key="5">
    <source>
        <dbReference type="ARBA" id="ARBA00023136"/>
    </source>
</evidence>
<dbReference type="SUPFAM" id="SSF49464">
    <property type="entry name" value="Carboxypeptidase regulatory domain-like"/>
    <property type="match status" value="1"/>
</dbReference>
<dbReference type="InterPro" id="IPR036942">
    <property type="entry name" value="Beta-barrel_TonB_sf"/>
</dbReference>
<dbReference type="Proteomes" id="UP001634747">
    <property type="component" value="Unassembled WGS sequence"/>
</dbReference>
<feature type="domain" description="TonB-dependent transporter Oar-like beta-barrel" evidence="8">
    <location>
        <begin position="242"/>
        <end position="315"/>
    </location>
</feature>
<dbReference type="InterPro" id="IPR008969">
    <property type="entry name" value="CarboxyPept-like_regulatory"/>
</dbReference>
<keyword evidence="6" id="KW-0998">Cell outer membrane</keyword>
<keyword evidence="3" id="KW-1134">Transmembrane beta strand</keyword>
<feature type="signal peptide" evidence="7">
    <location>
        <begin position="1"/>
        <end position="23"/>
    </location>
</feature>
<feature type="chain" id="PRO_5045813651" evidence="7">
    <location>
        <begin position="24"/>
        <end position="1066"/>
    </location>
</feature>
<dbReference type="Pfam" id="PF25183">
    <property type="entry name" value="OMP_b-brl_4"/>
    <property type="match status" value="2"/>
</dbReference>
<evidence type="ECO:0000256" key="2">
    <source>
        <dbReference type="ARBA" id="ARBA00022448"/>
    </source>
</evidence>
<dbReference type="RefSeq" id="WP_263414663.1">
    <property type="nucleotide sequence ID" value="NZ_BAABBH010000001.1"/>
</dbReference>
<evidence type="ECO:0000313" key="10">
    <source>
        <dbReference type="Proteomes" id="UP001634747"/>
    </source>
</evidence>
<evidence type="ECO:0000259" key="8">
    <source>
        <dbReference type="Pfam" id="PF25183"/>
    </source>
</evidence>
<dbReference type="PANTHER" id="PTHR30069">
    <property type="entry name" value="TONB-DEPENDENT OUTER MEMBRANE RECEPTOR"/>
    <property type="match status" value="1"/>
</dbReference>
<dbReference type="EMBL" id="JBJYXY010000001">
    <property type="protein sequence ID" value="MFN2977166.1"/>
    <property type="molecule type" value="Genomic_DNA"/>
</dbReference>
<keyword evidence="7" id="KW-0732">Signal</keyword>
<comment type="subcellular location">
    <subcellularLocation>
        <location evidence="1">Cell outer membrane</location>
        <topology evidence="1">Multi-pass membrane protein</topology>
    </subcellularLocation>
</comment>
<dbReference type="InterPro" id="IPR057601">
    <property type="entry name" value="Oar-like_b-barrel"/>
</dbReference>
<name>A0ABW9KMZ3_9BACT</name>
<evidence type="ECO:0000256" key="1">
    <source>
        <dbReference type="ARBA" id="ARBA00004571"/>
    </source>
</evidence>
<evidence type="ECO:0000256" key="3">
    <source>
        <dbReference type="ARBA" id="ARBA00022452"/>
    </source>
</evidence>
<sequence>MKKFVLAVSLATAAVSVIPITMAAQATATGSVVGVVTDPSGAAIAGASVTVTAKGTNAERKTTTNGAGQYRFDLLPAGDYMVHVTAAGFATTDTSNLTLQVGATTTANVPLTTGSVNTTVDVATVNQLLDAEKTDSSTNVTPQQVQELPLNGRDFANLAILAPGVKLVDSYDPTKNRYAVYAVNGSSGRNTNTTVNGIDNKDNTVGGAVMQLPLEAVQEFKISTARFSAENGRSEGAALNVITKSGTNQFHGSLFGFFRSDAIQNKNYFDEQAKNPKPAYSRQQYGGSIGGPILKDRDFGFFAYEGLRERSSLSVDAASFAELTLAIPLGAVPAHTIGTPFDEKRYNGRIDHQFSDKEHLYFSYAAQDNKSQNDQSTNQVDTTEGNFTINDLILANVTLDSVLSSKAVNNFTAGFQYWNNLIDSTIRKPYFTFPDGASFGTNANVPQKSSQHKFQFRDDFSYSLSKHTLRTGVDVLYEPQVGGFFENNPTPEFDFYETAQQILSNADGHTPNGFASAGAIASSTGTSGDPRFNLSPKMVGVYFQDDWRLSNRLLLNLGIRYDKDINTYGIDKQANSRTYQELLAATASGVSTVPSVRANQAGGGYTPSLSYIGGNYNGLPQNDNKDISPRVGFSYDLSGNGRFVVRGGYGLYFGQSFENIPLFMIQQANAAVFANTYSISCAGPTDTGCSSANVVPGTNILLSRYRYGVDPAPVIPAASFNLAAGSTGRLMAPNYRNPYTQQINFGFQYAPTASSVVEVEYVQARGLHENKTLNINPTQYFAGGARPFSAAFAKAGVPVLGRIAEEASIGRSYYDGLNLSYRAQLKKYVSATVNYTYAAALAFEGASASFRNTATNPFLGALRDQDFGFVPNNETHHLTAAGTFFTKYGIEISPILQAGSSRPLDPEISTDLWSIGSGRTNAHAPLAPGAKPTLANFVNEYQALVAQAAALTASTGATVSVGTVYRNCLAAGTCVESHYNTLRGIPDIQLDARVGDTITLHERYKLNLFFQGFNLTNRANFGANYVGNINSYAAGSTALNPAGFINPSSTVIPRAFTGEFGARFSF</sequence>
<gene>
    <name evidence="9" type="ORF">ACK2TP_15445</name>
</gene>
<protein>
    <submittedName>
        <fullName evidence="9">Carboxypeptidase regulatory-like domain-containing protein</fullName>
    </submittedName>
</protein>
<evidence type="ECO:0000256" key="4">
    <source>
        <dbReference type="ARBA" id="ARBA00022692"/>
    </source>
</evidence>
<comment type="caution">
    <text evidence="9">The sequence shown here is derived from an EMBL/GenBank/DDBJ whole genome shotgun (WGS) entry which is preliminary data.</text>
</comment>
<dbReference type="Gene3D" id="2.40.170.20">
    <property type="entry name" value="TonB-dependent receptor, beta-barrel domain"/>
    <property type="match status" value="1"/>
</dbReference>
<keyword evidence="2" id="KW-0813">Transport</keyword>
<evidence type="ECO:0000256" key="7">
    <source>
        <dbReference type="SAM" id="SignalP"/>
    </source>
</evidence>
<evidence type="ECO:0000256" key="6">
    <source>
        <dbReference type="ARBA" id="ARBA00023237"/>
    </source>
</evidence>
<keyword evidence="4" id="KW-0812">Transmembrane</keyword>
<organism evidence="9 10">
    <name type="scientific">Terriglobus aquaticus</name>
    <dbReference type="NCBI Taxonomy" id="940139"/>
    <lineage>
        <taxon>Bacteria</taxon>
        <taxon>Pseudomonadati</taxon>
        <taxon>Acidobacteriota</taxon>
        <taxon>Terriglobia</taxon>
        <taxon>Terriglobales</taxon>
        <taxon>Acidobacteriaceae</taxon>
        <taxon>Terriglobus</taxon>
    </lineage>
</organism>
<feature type="domain" description="TonB-dependent transporter Oar-like beta-barrel" evidence="8">
    <location>
        <begin position="339"/>
        <end position="1035"/>
    </location>
</feature>
<dbReference type="Gene3D" id="2.60.40.1120">
    <property type="entry name" value="Carboxypeptidase-like, regulatory domain"/>
    <property type="match status" value="1"/>
</dbReference>
<proteinExistence type="predicted"/>